<evidence type="ECO:0000256" key="2">
    <source>
        <dbReference type="ARBA" id="ARBA00022679"/>
    </source>
</evidence>
<proteinExistence type="inferred from homology"/>
<dbReference type="InterPro" id="IPR005790">
    <property type="entry name" value="DNA_polIII_delta"/>
</dbReference>
<evidence type="ECO:0000256" key="4">
    <source>
        <dbReference type="ARBA" id="ARBA00022705"/>
    </source>
</evidence>
<dbReference type="AlphaFoldDB" id="A0A0M7BFZ1"/>
<dbReference type="InterPro" id="IPR008921">
    <property type="entry name" value="DNA_pol3_clamp-load_cplx_C"/>
</dbReference>
<gene>
    <name evidence="8" type="ORF">JSE7799_03437</name>
</gene>
<dbReference type="GO" id="GO:0009360">
    <property type="term" value="C:DNA polymerase III complex"/>
    <property type="evidence" value="ECO:0007669"/>
    <property type="project" value="TreeGrafter"/>
</dbReference>
<keyword evidence="2" id="KW-0808">Transferase</keyword>
<keyword evidence="5" id="KW-0239">DNA-directed DNA polymerase</keyword>
<dbReference type="GO" id="GO:0003677">
    <property type="term" value="F:DNA binding"/>
    <property type="evidence" value="ECO:0007669"/>
    <property type="project" value="InterPro"/>
</dbReference>
<dbReference type="Proteomes" id="UP000049455">
    <property type="component" value="Unassembled WGS sequence"/>
</dbReference>
<protein>
    <recommendedName>
        <fullName evidence="1">DNA-directed DNA polymerase</fullName>
        <ecNumber evidence="1">2.7.7.7</ecNumber>
    </recommendedName>
</protein>
<keyword evidence="4" id="KW-0235">DNA replication</keyword>
<sequence>MNLRGAAANAFFAKPDPGTAGALIYGADAMRVALKRQELIANLTGPAADEEMRLTRLSAAEAKSDPTAVLDGLKAVGFFPGPRVVFVDGATEAQAAPLIAALDGWAPGDAALVVTAGALRKTSKLRKTFEAHPKAAAIGIYDEPMGRDEIDAAIAAEGLVLDTAARRDVEALARLLDPGDFRQTLTKIALYAGGEPVTSEAVAAMAPATVDADIDEIIAAAAEGRADAIGPLMQRLGGQGVGAVQLVIFATRHFQQLHAASVGGGAGSIRPPLYGPRRDAAERQTREWGTRRLEAALAVLMETDLTLRSASRAPQVAVMERALIRLAMMVRGQGG</sequence>
<evidence type="ECO:0000256" key="5">
    <source>
        <dbReference type="ARBA" id="ARBA00022932"/>
    </source>
</evidence>
<dbReference type="EMBL" id="CYPR01000228">
    <property type="protein sequence ID" value="CUH40702.1"/>
    <property type="molecule type" value="Genomic_DNA"/>
</dbReference>
<comment type="catalytic activity">
    <reaction evidence="7">
        <text>DNA(n) + a 2'-deoxyribonucleoside 5'-triphosphate = DNA(n+1) + diphosphate</text>
        <dbReference type="Rhea" id="RHEA:22508"/>
        <dbReference type="Rhea" id="RHEA-COMP:17339"/>
        <dbReference type="Rhea" id="RHEA-COMP:17340"/>
        <dbReference type="ChEBI" id="CHEBI:33019"/>
        <dbReference type="ChEBI" id="CHEBI:61560"/>
        <dbReference type="ChEBI" id="CHEBI:173112"/>
        <dbReference type="EC" id="2.7.7.7"/>
    </reaction>
</comment>
<evidence type="ECO:0000256" key="6">
    <source>
        <dbReference type="ARBA" id="ARBA00034754"/>
    </source>
</evidence>
<organism evidence="8 9">
    <name type="scientific">Jannaschia seosinensis</name>
    <dbReference type="NCBI Taxonomy" id="313367"/>
    <lineage>
        <taxon>Bacteria</taxon>
        <taxon>Pseudomonadati</taxon>
        <taxon>Pseudomonadota</taxon>
        <taxon>Alphaproteobacteria</taxon>
        <taxon>Rhodobacterales</taxon>
        <taxon>Roseobacteraceae</taxon>
        <taxon>Jannaschia</taxon>
    </lineage>
</organism>
<dbReference type="GO" id="GO:0006261">
    <property type="term" value="P:DNA-templated DNA replication"/>
    <property type="evidence" value="ECO:0007669"/>
    <property type="project" value="TreeGrafter"/>
</dbReference>
<dbReference type="SUPFAM" id="SSF48019">
    <property type="entry name" value="post-AAA+ oligomerization domain-like"/>
    <property type="match status" value="1"/>
</dbReference>
<dbReference type="EC" id="2.7.7.7" evidence="1"/>
<keyword evidence="3" id="KW-0548">Nucleotidyltransferase</keyword>
<accession>A0A0M7BFZ1</accession>
<evidence type="ECO:0000313" key="8">
    <source>
        <dbReference type="EMBL" id="CUH40702.1"/>
    </source>
</evidence>
<dbReference type="PANTHER" id="PTHR34388:SF1">
    <property type="entry name" value="DNA POLYMERASE III SUBUNIT DELTA"/>
    <property type="match status" value="1"/>
</dbReference>
<dbReference type="GO" id="GO:0003887">
    <property type="term" value="F:DNA-directed DNA polymerase activity"/>
    <property type="evidence" value="ECO:0007669"/>
    <property type="project" value="UniProtKB-KW"/>
</dbReference>
<evidence type="ECO:0000256" key="3">
    <source>
        <dbReference type="ARBA" id="ARBA00022695"/>
    </source>
</evidence>
<dbReference type="NCBIfam" id="TIGR01128">
    <property type="entry name" value="holA"/>
    <property type="match status" value="1"/>
</dbReference>
<dbReference type="OrthoDB" id="9804983at2"/>
<keyword evidence="9" id="KW-1185">Reference proteome</keyword>
<dbReference type="RefSeq" id="WP_055664705.1">
    <property type="nucleotide sequence ID" value="NZ_CYPR01000228.1"/>
</dbReference>
<evidence type="ECO:0000313" key="9">
    <source>
        <dbReference type="Proteomes" id="UP000049455"/>
    </source>
</evidence>
<evidence type="ECO:0000256" key="7">
    <source>
        <dbReference type="ARBA" id="ARBA00049244"/>
    </source>
</evidence>
<dbReference type="Gene3D" id="3.40.50.300">
    <property type="entry name" value="P-loop containing nucleotide triphosphate hydrolases"/>
    <property type="match status" value="1"/>
</dbReference>
<dbReference type="Gene3D" id="1.20.272.10">
    <property type="match status" value="1"/>
</dbReference>
<reference evidence="8 9" key="1">
    <citation type="submission" date="2015-09" db="EMBL/GenBank/DDBJ databases">
        <authorList>
            <person name="Jackson K.R."/>
            <person name="Lunt B.L."/>
            <person name="Fisher J.N.B."/>
            <person name="Gardner A.V."/>
            <person name="Bailey M.E."/>
            <person name="Deus L.M."/>
            <person name="Earl A.S."/>
            <person name="Gibby P.D."/>
            <person name="Hartmann K.A."/>
            <person name="Liu J.E."/>
            <person name="Manci A.M."/>
            <person name="Nielsen D.A."/>
            <person name="Solomon M.B."/>
            <person name="Breakwell D.P."/>
            <person name="Burnett S.H."/>
            <person name="Grose J.H."/>
        </authorList>
    </citation>
    <scope>NUCLEOTIDE SEQUENCE [LARGE SCALE GENOMIC DNA]</scope>
    <source>
        <strain evidence="8 9">CECT 7799</strain>
    </source>
</reference>
<evidence type="ECO:0000256" key="1">
    <source>
        <dbReference type="ARBA" id="ARBA00012417"/>
    </source>
</evidence>
<dbReference type="PANTHER" id="PTHR34388">
    <property type="entry name" value="DNA POLYMERASE III SUBUNIT DELTA"/>
    <property type="match status" value="1"/>
</dbReference>
<name>A0A0M7BFZ1_9RHOB</name>
<dbReference type="InterPro" id="IPR027417">
    <property type="entry name" value="P-loop_NTPase"/>
</dbReference>
<comment type="similarity">
    <text evidence="6">Belongs to the DNA polymerase HolA subunit family.</text>
</comment>
<dbReference type="STRING" id="313367.JSE7799_03437"/>